<dbReference type="Proteomes" id="UP000823388">
    <property type="component" value="Chromosome 9N"/>
</dbReference>
<feature type="compositionally biased region" description="Basic and acidic residues" evidence="1">
    <location>
        <begin position="141"/>
        <end position="150"/>
    </location>
</feature>
<feature type="compositionally biased region" description="Acidic residues" evidence="1">
    <location>
        <begin position="171"/>
        <end position="201"/>
    </location>
</feature>
<organism evidence="2 3">
    <name type="scientific">Panicum virgatum</name>
    <name type="common">Blackwell switchgrass</name>
    <dbReference type="NCBI Taxonomy" id="38727"/>
    <lineage>
        <taxon>Eukaryota</taxon>
        <taxon>Viridiplantae</taxon>
        <taxon>Streptophyta</taxon>
        <taxon>Embryophyta</taxon>
        <taxon>Tracheophyta</taxon>
        <taxon>Spermatophyta</taxon>
        <taxon>Magnoliopsida</taxon>
        <taxon>Liliopsida</taxon>
        <taxon>Poales</taxon>
        <taxon>Poaceae</taxon>
        <taxon>PACMAD clade</taxon>
        <taxon>Panicoideae</taxon>
        <taxon>Panicodae</taxon>
        <taxon>Paniceae</taxon>
        <taxon>Panicinae</taxon>
        <taxon>Panicum</taxon>
        <taxon>Panicum sect. Hiantes</taxon>
    </lineage>
</organism>
<reference evidence="2" key="1">
    <citation type="submission" date="2020-05" db="EMBL/GenBank/DDBJ databases">
        <title>WGS assembly of Panicum virgatum.</title>
        <authorList>
            <person name="Lovell J.T."/>
            <person name="Jenkins J."/>
            <person name="Shu S."/>
            <person name="Juenger T.E."/>
            <person name="Schmutz J."/>
        </authorList>
    </citation>
    <scope>NUCLEOTIDE SEQUENCE</scope>
    <source>
        <strain evidence="2">AP13</strain>
    </source>
</reference>
<accession>A0A8T0MHE9</accession>
<name>A0A8T0MHE9_PANVG</name>
<gene>
    <name evidence="2" type="ORF">PVAP13_9NG217173</name>
</gene>
<feature type="compositionally biased region" description="Acidic residues" evidence="1">
    <location>
        <begin position="151"/>
        <end position="161"/>
    </location>
</feature>
<evidence type="ECO:0000313" key="3">
    <source>
        <dbReference type="Proteomes" id="UP000823388"/>
    </source>
</evidence>
<keyword evidence="3" id="KW-1185">Reference proteome</keyword>
<evidence type="ECO:0000256" key="1">
    <source>
        <dbReference type="SAM" id="MobiDB-lite"/>
    </source>
</evidence>
<protein>
    <submittedName>
        <fullName evidence="2">Uncharacterized protein</fullName>
    </submittedName>
</protein>
<dbReference type="EMBL" id="CM029054">
    <property type="protein sequence ID" value="KAG2536750.1"/>
    <property type="molecule type" value="Genomic_DNA"/>
</dbReference>
<dbReference type="AlphaFoldDB" id="A0A8T0MHE9"/>
<sequence length="360" mass="40956">MDHLVRLFSGGTIKENGEFARMRQEVARFDVAPSFDDIMCRVNSLFKVENKHMELRLCGRFDAGKERSHYVMMPIGCENDWLFYKELVRGSQVGCAEIVIDVCNRSMDAPAEDGNDYPIEHVTQEAISPDHDSDAPEEEDKSYGDDLSHDSDDDDSGDEIGFDTCRVNNNFDEDDFDNEEIDDDDISQGSEENEGGEDDNDMVLPETDGTHIWLQTHGLPSVRVSQASAFVPRRIEATPFVERTPMGDEMAEETVREHRSTMFGRHIPQLTTVELRQLKAVHVDVPDVPIFHSIPKGGFCDSGLRHACIEPDSGEQLIEKGMIFDSLEDLKFFLRDYSMRHHRPYDVVHSSAKLRYTVRC</sequence>
<evidence type="ECO:0000313" key="2">
    <source>
        <dbReference type="EMBL" id="KAG2536750.1"/>
    </source>
</evidence>
<proteinExistence type="predicted"/>
<feature type="region of interest" description="Disordered" evidence="1">
    <location>
        <begin position="126"/>
        <end position="205"/>
    </location>
</feature>
<comment type="caution">
    <text evidence="2">The sequence shown here is derived from an EMBL/GenBank/DDBJ whole genome shotgun (WGS) entry which is preliminary data.</text>
</comment>